<dbReference type="InterPro" id="IPR050215">
    <property type="entry name" value="Thiolase-like_sf_Thiolase"/>
</dbReference>
<dbReference type="GO" id="GO:0010124">
    <property type="term" value="P:phenylacetate catabolic process"/>
    <property type="evidence" value="ECO:0007669"/>
    <property type="project" value="TreeGrafter"/>
</dbReference>
<dbReference type="AlphaFoldDB" id="A0A3P3ZQD5"/>
<evidence type="ECO:0000313" key="8">
    <source>
        <dbReference type="EMBL" id="VAY89133.1"/>
    </source>
</evidence>
<comment type="pathway">
    <text evidence="1">Lipid metabolism.</text>
</comment>
<feature type="domain" description="Thiolase N-terminal" evidence="6">
    <location>
        <begin position="5"/>
        <end position="264"/>
    </location>
</feature>
<evidence type="ECO:0000259" key="6">
    <source>
        <dbReference type="Pfam" id="PF00108"/>
    </source>
</evidence>
<dbReference type="PROSITE" id="PS00737">
    <property type="entry name" value="THIOLASE_2"/>
    <property type="match status" value="1"/>
</dbReference>
<dbReference type="PANTHER" id="PTHR43853:SF21">
    <property type="entry name" value="STEROID 3-KETOACYL-COA THIOLASE"/>
    <property type="match status" value="1"/>
</dbReference>
<sequence>MKTAYIVAATRTPVGKGRGQFAQVRADTLLITALRGALAQVPMLDPEAIEDVVIGCAMPEGEQGLNIARSAAVLAGLPLSAGAMTVNRFCASGLSAIQMAAERIQLGSADLMIAGGVESMSRIPMMGRHPAPSPLIFETPFHTPLAWGMGATAENLAHQWNISRLEQDTVALESHQRALEAQHQGFFEAEITPVTLLQHFLDLNTGLTTPQERTWHQDEGPRADTSLEILARLKPAFHVKGSVTAGNSSQISDGAAALILASEEAVHHHGLTPLARVLGFSVKGVPPEIMGIGPVKAVPPLLSRHGISLAQLDWIELNEAFAAQVLAVQKNLAFDPVRLNPLGGAIALGHPLGASGAIRTTTLIHGLRRTNGRYGLVTLCVGMGQGIAGLFERV</sequence>
<dbReference type="Pfam" id="PF00108">
    <property type="entry name" value="Thiolase_N"/>
    <property type="match status" value="1"/>
</dbReference>
<feature type="domain" description="Thiolase C-terminal" evidence="7">
    <location>
        <begin position="271"/>
        <end position="392"/>
    </location>
</feature>
<dbReference type="InterPro" id="IPR020610">
    <property type="entry name" value="Thiolase_AS"/>
</dbReference>
<dbReference type="GO" id="GO:0003988">
    <property type="term" value="F:acetyl-CoA C-acyltransferase activity"/>
    <property type="evidence" value="ECO:0007669"/>
    <property type="project" value="UniProtKB-EC"/>
</dbReference>
<dbReference type="PROSITE" id="PS00098">
    <property type="entry name" value="THIOLASE_1"/>
    <property type="match status" value="1"/>
</dbReference>
<comment type="similarity">
    <text evidence="2">Belongs to the thiolase-like superfamily. Thiolase family.</text>
</comment>
<dbReference type="EMBL" id="UOYP01000480">
    <property type="protein sequence ID" value="VAY89133.1"/>
    <property type="molecule type" value="Genomic_DNA"/>
</dbReference>
<reference evidence="8" key="1">
    <citation type="submission" date="2018-10" db="EMBL/GenBank/DDBJ databases">
        <authorList>
            <person name="Plewniak F."/>
        </authorList>
    </citation>
    <scope>NUCLEOTIDE SEQUENCE</scope>
</reference>
<dbReference type="Gene3D" id="3.40.47.10">
    <property type="match status" value="1"/>
</dbReference>
<dbReference type="InterPro" id="IPR020617">
    <property type="entry name" value="Thiolase_C"/>
</dbReference>
<evidence type="ECO:0000256" key="1">
    <source>
        <dbReference type="ARBA" id="ARBA00005189"/>
    </source>
</evidence>
<evidence type="ECO:0000256" key="3">
    <source>
        <dbReference type="ARBA" id="ARBA00022679"/>
    </source>
</evidence>
<dbReference type="CDD" id="cd00751">
    <property type="entry name" value="thiolase"/>
    <property type="match status" value="1"/>
</dbReference>
<accession>A0A3P3ZQD5</accession>
<dbReference type="PIRSF" id="PIRSF000429">
    <property type="entry name" value="Ac-CoA_Ac_transf"/>
    <property type="match status" value="1"/>
</dbReference>
<dbReference type="PROSITE" id="PS00099">
    <property type="entry name" value="THIOLASE_3"/>
    <property type="match status" value="1"/>
</dbReference>
<organism evidence="8">
    <name type="scientific">mine drainage metagenome</name>
    <dbReference type="NCBI Taxonomy" id="410659"/>
    <lineage>
        <taxon>unclassified sequences</taxon>
        <taxon>metagenomes</taxon>
        <taxon>ecological metagenomes</taxon>
    </lineage>
</organism>
<dbReference type="PANTHER" id="PTHR43853">
    <property type="entry name" value="3-KETOACYL-COA THIOLASE, PEROXISOMAL"/>
    <property type="match status" value="1"/>
</dbReference>
<evidence type="ECO:0000256" key="2">
    <source>
        <dbReference type="ARBA" id="ARBA00010982"/>
    </source>
</evidence>
<dbReference type="SUPFAM" id="SSF53901">
    <property type="entry name" value="Thiolase-like"/>
    <property type="match status" value="2"/>
</dbReference>
<dbReference type="GO" id="GO:0005737">
    <property type="term" value="C:cytoplasm"/>
    <property type="evidence" value="ECO:0007669"/>
    <property type="project" value="UniProtKB-ARBA"/>
</dbReference>
<evidence type="ECO:0000259" key="7">
    <source>
        <dbReference type="Pfam" id="PF02803"/>
    </source>
</evidence>
<keyword evidence="4 8" id="KW-0012">Acyltransferase</keyword>
<protein>
    <recommendedName>
        <fullName evidence="5">acetyl-CoA C-acyltransferase</fullName>
        <ecNumber evidence="5">2.3.1.16</ecNumber>
    </recommendedName>
</protein>
<dbReference type="NCBIfam" id="TIGR01930">
    <property type="entry name" value="AcCoA-C-Actrans"/>
    <property type="match status" value="1"/>
</dbReference>
<name>A0A3P3ZQD5_9ZZZZ</name>
<proteinExistence type="inferred from homology"/>
<dbReference type="InterPro" id="IPR020613">
    <property type="entry name" value="Thiolase_CS"/>
</dbReference>
<dbReference type="GO" id="GO:0006635">
    <property type="term" value="P:fatty acid beta-oxidation"/>
    <property type="evidence" value="ECO:0007669"/>
    <property type="project" value="TreeGrafter"/>
</dbReference>
<dbReference type="InterPro" id="IPR020616">
    <property type="entry name" value="Thiolase_N"/>
</dbReference>
<keyword evidence="3 8" id="KW-0808">Transferase</keyword>
<dbReference type="InterPro" id="IPR016039">
    <property type="entry name" value="Thiolase-like"/>
</dbReference>
<dbReference type="FunFam" id="3.40.47.10:FF:000010">
    <property type="entry name" value="Acetyl-CoA acetyltransferase (Thiolase)"/>
    <property type="match status" value="1"/>
</dbReference>
<evidence type="ECO:0000256" key="4">
    <source>
        <dbReference type="ARBA" id="ARBA00023315"/>
    </source>
</evidence>
<evidence type="ECO:0000256" key="5">
    <source>
        <dbReference type="ARBA" id="ARBA00024073"/>
    </source>
</evidence>
<gene>
    <name evidence="8" type="primary">fadA</name>
    <name evidence="8" type="ORF">CARN8_5300007</name>
</gene>
<dbReference type="EC" id="2.3.1.16" evidence="5"/>
<dbReference type="Pfam" id="PF02803">
    <property type="entry name" value="Thiolase_C"/>
    <property type="match status" value="1"/>
</dbReference>
<dbReference type="NCBIfam" id="NF006553">
    <property type="entry name" value="PRK09052.1"/>
    <property type="match status" value="1"/>
</dbReference>
<dbReference type="InterPro" id="IPR002155">
    <property type="entry name" value="Thiolase"/>
</dbReference>
<dbReference type="InterPro" id="IPR020615">
    <property type="entry name" value="Thiolase_acyl_enz_int_AS"/>
</dbReference>